<evidence type="ECO:0000256" key="4">
    <source>
        <dbReference type="ARBA" id="ARBA00022490"/>
    </source>
</evidence>
<evidence type="ECO:0000256" key="7">
    <source>
        <dbReference type="ARBA" id="ARBA00022777"/>
    </source>
</evidence>
<feature type="binding site" evidence="10">
    <location>
        <position position="193"/>
    </location>
    <ligand>
        <name>substrate</name>
        <note>ligand shared between dimeric partners</note>
    </ligand>
</feature>
<dbReference type="HAMAP" id="MF_01976">
    <property type="entry name" value="Phosphofructokinase_III"/>
    <property type="match status" value="1"/>
</dbReference>
<dbReference type="PANTHER" id="PTHR13697">
    <property type="entry name" value="PHOSPHOFRUCTOKINASE"/>
    <property type="match status" value="1"/>
</dbReference>
<comment type="cofactor">
    <cofactor evidence="1 10">
        <name>Mg(2+)</name>
        <dbReference type="ChEBI" id="CHEBI:18420"/>
    </cofactor>
</comment>
<evidence type="ECO:0000256" key="3">
    <source>
        <dbReference type="ARBA" id="ARBA00004679"/>
    </source>
</evidence>
<keyword evidence="7 10" id="KW-0418">Kinase</keyword>
<dbReference type="InterPro" id="IPR000023">
    <property type="entry name" value="Phosphofructokinase_dom"/>
</dbReference>
<dbReference type="PANTHER" id="PTHR13697:SF52">
    <property type="entry name" value="ATP-DEPENDENT 6-PHOSPHOFRUCTOKINASE 3"/>
    <property type="match status" value="1"/>
</dbReference>
<evidence type="ECO:0000313" key="13">
    <source>
        <dbReference type="Proteomes" id="UP000630353"/>
    </source>
</evidence>
<dbReference type="EC" id="2.7.1.11" evidence="10"/>
<dbReference type="GO" id="GO:0016208">
    <property type="term" value="F:AMP binding"/>
    <property type="evidence" value="ECO:0007669"/>
    <property type="project" value="TreeGrafter"/>
</dbReference>
<dbReference type="SUPFAM" id="SSF53784">
    <property type="entry name" value="Phosphofructokinase"/>
    <property type="match status" value="1"/>
</dbReference>
<dbReference type="GO" id="GO:0048029">
    <property type="term" value="F:monosaccharide binding"/>
    <property type="evidence" value="ECO:0007669"/>
    <property type="project" value="TreeGrafter"/>
</dbReference>
<gene>
    <name evidence="10 12" type="primary">pfkA</name>
    <name evidence="12" type="ORF">GCM10017083_27330</name>
</gene>
<feature type="binding site" description="in other chain" evidence="10">
    <location>
        <position position="253"/>
    </location>
    <ligand>
        <name>substrate</name>
        <note>ligand shared between dimeric partners</note>
    </ligand>
</feature>
<feature type="binding site" evidence="10">
    <location>
        <position position="294"/>
    </location>
    <ligand>
        <name>substrate</name>
        <note>ligand shared between dimeric partners</note>
    </ligand>
</feature>
<dbReference type="PRINTS" id="PR00476">
    <property type="entry name" value="PHFRCTKINASE"/>
</dbReference>
<feature type="binding site" evidence="10">
    <location>
        <position position="133"/>
    </location>
    <ligand>
        <name>Mg(2+)</name>
        <dbReference type="ChEBI" id="CHEBI:18420"/>
        <note>catalytic</note>
    </ligand>
</feature>
<keyword evidence="6 10" id="KW-0479">Metal-binding</keyword>
<dbReference type="GO" id="GO:0006002">
    <property type="term" value="P:fructose 6-phosphate metabolic process"/>
    <property type="evidence" value="ECO:0007669"/>
    <property type="project" value="InterPro"/>
</dbReference>
<proteinExistence type="inferred from homology"/>
<dbReference type="FunFam" id="3.40.50.460:FF:000002">
    <property type="entry name" value="ATP-dependent 6-phosphofructokinase"/>
    <property type="match status" value="1"/>
</dbReference>
<dbReference type="Gene3D" id="3.40.50.460">
    <property type="entry name" value="Phosphofructokinase domain"/>
    <property type="match status" value="1"/>
</dbReference>
<dbReference type="Pfam" id="PF00365">
    <property type="entry name" value="PFK"/>
    <property type="match status" value="1"/>
</dbReference>
<keyword evidence="5 10" id="KW-0808">Transferase</keyword>
<name>A0A919CR70_9PROT</name>
<feature type="binding site" evidence="10">
    <location>
        <position position="30"/>
    </location>
    <ligand>
        <name>ATP</name>
        <dbReference type="ChEBI" id="CHEBI:30616"/>
    </ligand>
</feature>
<dbReference type="GO" id="GO:0061621">
    <property type="term" value="P:canonical glycolysis"/>
    <property type="evidence" value="ECO:0007669"/>
    <property type="project" value="TreeGrafter"/>
</dbReference>
<reference evidence="12" key="2">
    <citation type="submission" date="2020-09" db="EMBL/GenBank/DDBJ databases">
        <authorList>
            <person name="Sun Q."/>
            <person name="Kim S."/>
        </authorList>
    </citation>
    <scope>NUCLEOTIDE SEQUENCE</scope>
    <source>
        <strain evidence="12">KCTC 42651</strain>
    </source>
</reference>
<dbReference type="Proteomes" id="UP000630353">
    <property type="component" value="Unassembled WGS sequence"/>
</dbReference>
<dbReference type="InterPro" id="IPR012003">
    <property type="entry name" value="ATP_PFK_prok-type"/>
</dbReference>
<comment type="caution">
    <text evidence="12">The sequence shown here is derived from an EMBL/GenBank/DDBJ whole genome shotgun (WGS) entry which is preliminary data.</text>
</comment>
<comment type="subunit">
    <text evidence="10">Homodimer or homotetramer.</text>
</comment>
<comment type="pathway">
    <text evidence="3 10">Carbohydrate degradation; glycolysis; D-glyceraldehyde 3-phosphate and glycerone phosphate from D-glucose: step 3/4.</text>
</comment>
<comment type="similarity">
    <text evidence="10">Belongs to the phosphofructokinase type A (PFKA) family. Mixed-substrate PFK group III subfamily.</text>
</comment>
<dbReference type="AlphaFoldDB" id="A0A919CR70"/>
<dbReference type="EMBL" id="BMZS01000005">
    <property type="protein sequence ID" value="GHD52104.1"/>
    <property type="molecule type" value="Genomic_DNA"/>
</dbReference>
<comment type="subcellular location">
    <subcellularLocation>
        <location evidence="2 10">Cytoplasm</location>
    </subcellularLocation>
</comment>
<keyword evidence="8 10" id="KW-0460">Magnesium</keyword>
<feature type="binding site" evidence="10">
    <location>
        <begin position="132"/>
        <end position="135"/>
    </location>
    <ligand>
        <name>ATP</name>
        <dbReference type="ChEBI" id="CHEBI:30616"/>
    </ligand>
</feature>
<keyword evidence="10" id="KW-0547">Nucleotide-binding</keyword>
<accession>A0A919CR70</accession>
<feature type="binding site" description="in other chain" evidence="10">
    <location>
        <begin position="300"/>
        <end position="303"/>
    </location>
    <ligand>
        <name>substrate</name>
        <note>ligand shared between dimeric partners</note>
    </ligand>
</feature>
<evidence type="ECO:0000256" key="10">
    <source>
        <dbReference type="HAMAP-Rule" id="MF_01976"/>
    </source>
</evidence>
<evidence type="ECO:0000259" key="11">
    <source>
        <dbReference type="Pfam" id="PF00365"/>
    </source>
</evidence>
<dbReference type="InterPro" id="IPR012829">
    <property type="entry name" value="Phosphofructokinase_III"/>
</dbReference>
<evidence type="ECO:0000256" key="9">
    <source>
        <dbReference type="ARBA" id="ARBA00023152"/>
    </source>
</evidence>
<organism evidence="12 13">
    <name type="scientific">Thalassobaculum fulvum</name>
    <dbReference type="NCBI Taxonomy" id="1633335"/>
    <lineage>
        <taxon>Bacteria</taxon>
        <taxon>Pseudomonadati</taxon>
        <taxon>Pseudomonadota</taxon>
        <taxon>Alphaproteobacteria</taxon>
        <taxon>Rhodospirillales</taxon>
        <taxon>Thalassobaculaceae</taxon>
        <taxon>Thalassobaculum</taxon>
    </lineage>
</organism>
<dbReference type="Gene3D" id="3.40.50.450">
    <property type="match status" value="1"/>
</dbReference>
<keyword evidence="4 10" id="KW-0963">Cytoplasm</keyword>
<comment type="caution">
    <text evidence="10">Lacks conserved residue(s) required for the propagation of feature annotation.</text>
</comment>
<dbReference type="GO" id="GO:0070095">
    <property type="term" value="F:fructose-6-phosphate binding"/>
    <property type="evidence" value="ECO:0007669"/>
    <property type="project" value="TreeGrafter"/>
</dbReference>
<dbReference type="GO" id="GO:0005524">
    <property type="term" value="F:ATP binding"/>
    <property type="evidence" value="ECO:0007669"/>
    <property type="project" value="UniProtKB-KW"/>
</dbReference>
<dbReference type="NCBIfam" id="NF002872">
    <property type="entry name" value="PRK03202.1"/>
    <property type="match status" value="1"/>
</dbReference>
<evidence type="ECO:0000313" key="12">
    <source>
        <dbReference type="EMBL" id="GHD52104.1"/>
    </source>
</evidence>
<evidence type="ECO:0000256" key="8">
    <source>
        <dbReference type="ARBA" id="ARBA00022842"/>
    </source>
</evidence>
<comment type="catalytic activity">
    <reaction evidence="10">
        <text>beta-D-fructose 6-phosphate + ATP = beta-D-fructose 1,6-bisphosphate + ADP + H(+)</text>
        <dbReference type="Rhea" id="RHEA:16109"/>
        <dbReference type="ChEBI" id="CHEBI:15378"/>
        <dbReference type="ChEBI" id="CHEBI:30616"/>
        <dbReference type="ChEBI" id="CHEBI:32966"/>
        <dbReference type="ChEBI" id="CHEBI:57634"/>
        <dbReference type="ChEBI" id="CHEBI:456216"/>
        <dbReference type="EC" id="2.7.1.11"/>
    </reaction>
</comment>
<feature type="binding site" description="in other chain" evidence="10">
    <location>
        <begin position="156"/>
        <end position="158"/>
    </location>
    <ligand>
        <name>substrate</name>
        <note>ligand shared between dimeric partners</note>
    </ligand>
</feature>
<keyword evidence="10" id="KW-0067">ATP-binding</keyword>
<evidence type="ECO:0000256" key="5">
    <source>
        <dbReference type="ARBA" id="ARBA00022679"/>
    </source>
</evidence>
<dbReference type="PIRSF" id="PIRSF000532">
    <property type="entry name" value="ATP_PFK_prok"/>
    <property type="match status" value="1"/>
</dbReference>
<feature type="domain" description="Phosphofructokinase" evidence="11">
    <location>
        <begin position="22"/>
        <end position="326"/>
    </location>
</feature>
<keyword evidence="13" id="KW-1185">Reference proteome</keyword>
<feature type="active site" description="Proton acceptor" evidence="10">
    <location>
        <position position="158"/>
    </location>
</feature>
<feature type="site" description="Important for substrate specificity; cannot use PPi as phosphoryl donor" evidence="10">
    <location>
        <position position="134"/>
    </location>
</feature>
<dbReference type="GO" id="GO:0005945">
    <property type="term" value="C:6-phosphofructokinase complex"/>
    <property type="evidence" value="ECO:0007669"/>
    <property type="project" value="TreeGrafter"/>
</dbReference>
<reference evidence="12" key="1">
    <citation type="journal article" date="2014" name="Int. J. Syst. Evol. Microbiol.">
        <title>Complete genome sequence of Corynebacterium casei LMG S-19264T (=DSM 44701T), isolated from a smear-ripened cheese.</title>
        <authorList>
            <consortium name="US DOE Joint Genome Institute (JGI-PGF)"/>
            <person name="Walter F."/>
            <person name="Albersmeier A."/>
            <person name="Kalinowski J."/>
            <person name="Ruckert C."/>
        </authorList>
    </citation>
    <scope>NUCLEOTIDE SEQUENCE</scope>
    <source>
        <strain evidence="12">KCTC 42651</strain>
    </source>
</reference>
<evidence type="ECO:0000256" key="2">
    <source>
        <dbReference type="ARBA" id="ARBA00004496"/>
    </source>
</evidence>
<dbReference type="GO" id="GO:0003872">
    <property type="term" value="F:6-phosphofructokinase activity"/>
    <property type="evidence" value="ECO:0007669"/>
    <property type="project" value="UniProtKB-UniRule"/>
</dbReference>
<dbReference type="InterPro" id="IPR022953">
    <property type="entry name" value="ATP_PFK"/>
</dbReference>
<evidence type="ECO:0000256" key="6">
    <source>
        <dbReference type="ARBA" id="ARBA00022723"/>
    </source>
</evidence>
<keyword evidence="9 10" id="KW-0324">Glycolysis</keyword>
<dbReference type="GO" id="GO:0046872">
    <property type="term" value="F:metal ion binding"/>
    <property type="evidence" value="ECO:0007669"/>
    <property type="project" value="UniProtKB-KW"/>
</dbReference>
<evidence type="ECO:0000256" key="1">
    <source>
        <dbReference type="ARBA" id="ARBA00001946"/>
    </source>
</evidence>
<comment type="function">
    <text evidence="10">Catalyzes the phosphorylation of D-fructose 6-phosphate to fructose 1,6-bisphosphate by ATP, the first committing step of glycolysis.</text>
</comment>
<sequence length="384" mass="40538">MARGRRPGKEAVHCEGIRMVKRIGVMTSGGDCAGLNAAIRAIVLHADAHGWEVVGIEDGTLGLYERPMRARRLHPEEFDGILLRRAGTILGTVSHGDPFAFRMPDGSVVDQSDRMIEGMRTLGIEALICIGGDGSFRILDRLCRKGGIPLVGVPKTIDNDVYGTDAAIGFNTAVEVAVEALDRLQPTAQSHDRVMVLEVMGRDAGHIAIHAAVAGGADICLIPEIPYSFDNVAAKLTAVRASGRSFSLVVVAEAVRTDKGEPVARPKPDGGIRYGGIGQWLADRIESELGIDSRVTVLGHVQRGAEPIAVDRVVASALGIHAVDLIASGRTGTVAVWSRRSVGELPLAEVVGRSRPVEPDDILVRTAAGLGIYVGETAACPAVP</sequence>
<dbReference type="GO" id="GO:0042802">
    <property type="term" value="F:identical protein binding"/>
    <property type="evidence" value="ECO:0007669"/>
    <property type="project" value="TreeGrafter"/>
</dbReference>
<dbReference type="InterPro" id="IPR035966">
    <property type="entry name" value="PKF_sf"/>
</dbReference>
<feature type="binding site" description="in other chain" evidence="10">
    <location>
        <begin position="200"/>
        <end position="202"/>
    </location>
    <ligand>
        <name>substrate</name>
        <note>ligand shared between dimeric partners</note>
    </ligand>
</feature>
<dbReference type="GO" id="GO:0030388">
    <property type="term" value="P:fructose 1,6-bisphosphate metabolic process"/>
    <property type="evidence" value="ECO:0007669"/>
    <property type="project" value="TreeGrafter"/>
</dbReference>
<protein>
    <recommendedName>
        <fullName evidence="10">ATP-dependent 6-phosphofructokinase</fullName>
        <shortName evidence="10">ATP-PFK</shortName>
        <shortName evidence="10">Phosphofructokinase</shortName>
        <ecNumber evidence="10">2.7.1.11</ecNumber>
    </recommendedName>
    <alternativeName>
        <fullName evidence="10">Phosphohexokinase</fullName>
    </alternativeName>
</protein>
<dbReference type="GO" id="GO:0047334">
    <property type="term" value="F:diphosphate-fructose-6-phosphate 1-phosphotransferase activity"/>
    <property type="evidence" value="ECO:0007669"/>
    <property type="project" value="InterPro"/>
</dbReference>